<dbReference type="SUPFAM" id="SSF143100">
    <property type="entry name" value="TTHA1013/TTHA0281-like"/>
    <property type="match status" value="1"/>
</dbReference>
<name>A0A233V225_FINMA</name>
<dbReference type="InterPro" id="IPR051404">
    <property type="entry name" value="TA_system_antitoxin"/>
</dbReference>
<dbReference type="Proteomes" id="UP000730862">
    <property type="component" value="Unassembled WGS sequence"/>
</dbReference>
<organism evidence="2 3">
    <name type="scientific">Finegoldia magna</name>
    <name type="common">Peptostreptococcus magnus</name>
    <dbReference type="NCBI Taxonomy" id="1260"/>
    <lineage>
        <taxon>Bacteria</taxon>
        <taxon>Bacillati</taxon>
        <taxon>Bacillota</taxon>
        <taxon>Tissierellia</taxon>
        <taxon>Tissierellales</taxon>
        <taxon>Peptoniphilaceae</taxon>
        <taxon>Finegoldia</taxon>
    </lineage>
</organism>
<dbReference type="EMBL" id="JAHAIK010000004">
    <property type="protein sequence ID" value="MBS5964472.1"/>
    <property type="molecule type" value="Genomic_DNA"/>
</dbReference>
<sequence>MKNDILYPVVMSKEDGGYFAQCYDYEEIYAEGNTIEEALKNIKEVFGLIFYDLEEDEYKKASKIEDIMKELKEGEFVVYVNVWLPYEFSKVKVVNTKKTLTIPNHLNMLGQYKNINFSKILTEALEKELNVK</sequence>
<accession>A0A233V225</accession>
<reference evidence="1" key="3">
    <citation type="submission" date="2021-02" db="EMBL/GenBank/DDBJ databases">
        <title>Infant gut strain persistence is associated with maternal origin, phylogeny, and functional potential including surface adhesion and iron acquisition.</title>
        <authorList>
            <person name="Lou Y.C."/>
        </authorList>
    </citation>
    <scope>NUCLEOTIDE SEQUENCE</scope>
    <source>
        <strain evidence="1">L3_058_000G1_dasL3_058_000G1_concoct_72</strain>
    </source>
</reference>
<dbReference type="PANTHER" id="PTHR34504:SF4">
    <property type="entry name" value="ANTITOXIN HICB"/>
    <property type="match status" value="1"/>
</dbReference>
<dbReference type="AlphaFoldDB" id="A0A233V225"/>
<reference evidence="3" key="2">
    <citation type="submission" date="2017-04" db="EMBL/GenBank/DDBJ databases">
        <title>Finegoldia magna isolated from orthopedic joint implant-associated infections.</title>
        <authorList>
            <person name="Bjorklund S."/>
            <person name="Bruggemann H."/>
            <person name="Jensen A."/>
            <person name="Hellmark B."/>
            <person name="Soderquist B."/>
        </authorList>
    </citation>
    <scope>NUCLEOTIDE SEQUENCE [LARGE SCALE GENOMIC DNA]</scope>
    <source>
        <strain evidence="3">CCUG 54800</strain>
    </source>
</reference>
<dbReference type="RefSeq" id="WP_094206494.1">
    <property type="nucleotide sequence ID" value="NZ_JAHAIK010000004.1"/>
</dbReference>
<evidence type="ECO:0000313" key="2">
    <source>
        <dbReference type="EMBL" id="OXZ26440.1"/>
    </source>
</evidence>
<proteinExistence type="predicted"/>
<dbReference type="PANTHER" id="PTHR34504">
    <property type="entry name" value="ANTITOXIN HICB"/>
    <property type="match status" value="1"/>
</dbReference>
<protein>
    <submittedName>
        <fullName evidence="2">HicB family protein</fullName>
    </submittedName>
    <submittedName>
        <fullName evidence="1">Type II toxin-antitoxin system HicB family antitoxin</fullName>
    </submittedName>
</protein>
<evidence type="ECO:0000313" key="3">
    <source>
        <dbReference type="Proteomes" id="UP000215413"/>
    </source>
</evidence>
<dbReference type="InterPro" id="IPR035069">
    <property type="entry name" value="TTHA1013/TTHA0281-like"/>
</dbReference>
<dbReference type="Proteomes" id="UP000215413">
    <property type="component" value="Unassembled WGS sequence"/>
</dbReference>
<comment type="caution">
    <text evidence="2">The sequence shown here is derived from an EMBL/GenBank/DDBJ whole genome shotgun (WGS) entry which is preliminary data.</text>
</comment>
<evidence type="ECO:0000313" key="1">
    <source>
        <dbReference type="EMBL" id="MBS5964472.1"/>
    </source>
</evidence>
<reference evidence="2" key="1">
    <citation type="journal article" date="2017" name="J. Clin. Microbiol.">
        <title>Finegoldia magna Isolated from Orthopedic Joint Implant-Associated Infections.</title>
        <authorList>
            <person name="Soderquist B."/>
            <person name="Bjorklund S."/>
            <person name="Hellmark B."/>
            <person name="Jensen A."/>
            <person name="Bruggemann H."/>
        </authorList>
    </citation>
    <scope>NUCLEOTIDE SEQUENCE</scope>
    <source>
        <strain evidence="2">CCUG 54800</strain>
    </source>
</reference>
<dbReference type="EMBL" id="NDYC01000048">
    <property type="protein sequence ID" value="OXZ26440.1"/>
    <property type="molecule type" value="Genomic_DNA"/>
</dbReference>
<dbReference type="Gene3D" id="3.30.160.250">
    <property type="match status" value="1"/>
</dbReference>
<gene>
    <name evidence="2" type="ORF">B9N49_09430</name>
    <name evidence="1" type="ORF">KIA07_02255</name>
</gene>